<name>A0A1V9A6V2_SACPI</name>
<dbReference type="EMBL" id="MWIH01000005">
    <property type="protein sequence ID" value="OQO92790.1"/>
    <property type="molecule type" value="Genomic_DNA"/>
</dbReference>
<dbReference type="STRING" id="1962155.B1813_11655"/>
<dbReference type="AlphaFoldDB" id="A0A1V9A6V2"/>
<dbReference type="InterPro" id="IPR036513">
    <property type="entry name" value="STAS_dom_sf"/>
</dbReference>
<dbReference type="InterPro" id="IPR002645">
    <property type="entry name" value="STAS_dom"/>
</dbReference>
<dbReference type="CDD" id="cd07043">
    <property type="entry name" value="STAS_anti-anti-sigma_factors"/>
    <property type="match status" value="1"/>
</dbReference>
<organism evidence="4 5">
    <name type="scientific">Saccharomonospora piscinae</name>
    <dbReference type="NCBI Taxonomy" id="687388"/>
    <lineage>
        <taxon>Bacteria</taxon>
        <taxon>Bacillati</taxon>
        <taxon>Actinomycetota</taxon>
        <taxon>Actinomycetes</taxon>
        <taxon>Pseudonocardiales</taxon>
        <taxon>Pseudonocardiaceae</taxon>
        <taxon>Saccharomonospora</taxon>
    </lineage>
</organism>
<evidence type="ECO:0000256" key="1">
    <source>
        <dbReference type="ARBA" id="ARBA00009013"/>
    </source>
</evidence>
<dbReference type="RefSeq" id="WP_081191802.1">
    <property type="nucleotide sequence ID" value="NZ_MWIH01000005.1"/>
</dbReference>
<feature type="domain" description="STAS" evidence="3">
    <location>
        <begin position="4"/>
        <end position="105"/>
    </location>
</feature>
<protein>
    <recommendedName>
        <fullName evidence="2">Anti-sigma factor antagonist</fullName>
    </recommendedName>
</protein>
<keyword evidence="5" id="KW-1185">Reference proteome</keyword>
<sequence>MTAADVDVRPHGSTIEIVLTGEIDLSNSDDVKDRVFASIDNHLVGVTIDLGGLRYIDSAGLRIIFALAERLRLLQTDCRVVAPEGSATRRVLEMSGMAAVVRLDP</sequence>
<dbReference type="Pfam" id="PF01740">
    <property type="entry name" value="STAS"/>
    <property type="match status" value="1"/>
</dbReference>
<dbReference type="NCBIfam" id="TIGR00377">
    <property type="entry name" value="ant_ant_sig"/>
    <property type="match status" value="1"/>
</dbReference>
<evidence type="ECO:0000313" key="4">
    <source>
        <dbReference type="EMBL" id="OQO92790.1"/>
    </source>
</evidence>
<reference evidence="4 5" key="1">
    <citation type="submission" date="2017-02" db="EMBL/GenBank/DDBJ databases">
        <title>Draft genome of Saccharomonospora sp. 154.</title>
        <authorList>
            <person name="Alonso-Carmona G.S."/>
            <person name="De La Haba R."/>
            <person name="Vera-Gargallo B."/>
            <person name="Sandoval-Trujillo A.H."/>
            <person name="Ramirez-Duran N."/>
            <person name="Ventosa A."/>
        </authorList>
    </citation>
    <scope>NUCLEOTIDE SEQUENCE [LARGE SCALE GENOMIC DNA]</scope>
    <source>
        <strain evidence="4 5">LRS4.154</strain>
    </source>
</reference>
<dbReference type="PANTHER" id="PTHR33495">
    <property type="entry name" value="ANTI-SIGMA FACTOR ANTAGONIST TM_1081-RELATED-RELATED"/>
    <property type="match status" value="1"/>
</dbReference>
<dbReference type="Proteomes" id="UP000192591">
    <property type="component" value="Unassembled WGS sequence"/>
</dbReference>
<dbReference type="PROSITE" id="PS50801">
    <property type="entry name" value="STAS"/>
    <property type="match status" value="1"/>
</dbReference>
<proteinExistence type="inferred from homology"/>
<dbReference type="PANTHER" id="PTHR33495:SF13">
    <property type="entry name" value="ANTI-SIGMA-F FACTOR ANTAGONIST RSFB"/>
    <property type="match status" value="1"/>
</dbReference>
<dbReference type="Gene3D" id="3.30.750.24">
    <property type="entry name" value="STAS domain"/>
    <property type="match status" value="1"/>
</dbReference>
<dbReference type="SUPFAM" id="SSF52091">
    <property type="entry name" value="SpoIIaa-like"/>
    <property type="match status" value="1"/>
</dbReference>
<accession>A0A1V9A6V2</accession>
<evidence type="ECO:0000256" key="2">
    <source>
        <dbReference type="RuleBase" id="RU003749"/>
    </source>
</evidence>
<gene>
    <name evidence="4" type="ORF">B1813_11655</name>
</gene>
<dbReference type="GO" id="GO:0043856">
    <property type="term" value="F:anti-sigma factor antagonist activity"/>
    <property type="evidence" value="ECO:0007669"/>
    <property type="project" value="InterPro"/>
</dbReference>
<evidence type="ECO:0000313" key="5">
    <source>
        <dbReference type="Proteomes" id="UP000192591"/>
    </source>
</evidence>
<comment type="caution">
    <text evidence="4">The sequence shown here is derived from an EMBL/GenBank/DDBJ whole genome shotgun (WGS) entry which is preliminary data.</text>
</comment>
<evidence type="ECO:0000259" key="3">
    <source>
        <dbReference type="PROSITE" id="PS50801"/>
    </source>
</evidence>
<comment type="similarity">
    <text evidence="1 2">Belongs to the anti-sigma-factor antagonist family.</text>
</comment>
<dbReference type="InterPro" id="IPR003658">
    <property type="entry name" value="Anti-sigma_ant"/>
</dbReference>